<organism evidence="1">
    <name type="scientific">Arundo donax</name>
    <name type="common">Giant reed</name>
    <name type="synonym">Donax arundinaceus</name>
    <dbReference type="NCBI Taxonomy" id="35708"/>
    <lineage>
        <taxon>Eukaryota</taxon>
        <taxon>Viridiplantae</taxon>
        <taxon>Streptophyta</taxon>
        <taxon>Embryophyta</taxon>
        <taxon>Tracheophyta</taxon>
        <taxon>Spermatophyta</taxon>
        <taxon>Magnoliopsida</taxon>
        <taxon>Liliopsida</taxon>
        <taxon>Poales</taxon>
        <taxon>Poaceae</taxon>
        <taxon>PACMAD clade</taxon>
        <taxon>Arundinoideae</taxon>
        <taxon>Arundineae</taxon>
        <taxon>Arundo</taxon>
    </lineage>
</organism>
<accession>A0A0A9BBR3</accession>
<name>A0A0A9BBR3_ARUDO</name>
<reference evidence="1" key="1">
    <citation type="submission" date="2014-09" db="EMBL/GenBank/DDBJ databases">
        <authorList>
            <person name="Magalhaes I.L.F."/>
            <person name="Oliveira U."/>
            <person name="Santos F.R."/>
            <person name="Vidigal T.H.D.A."/>
            <person name="Brescovit A.D."/>
            <person name="Santos A.J."/>
        </authorList>
    </citation>
    <scope>NUCLEOTIDE SEQUENCE</scope>
    <source>
        <tissue evidence="1">Shoot tissue taken approximately 20 cm above the soil surface</tissue>
    </source>
</reference>
<evidence type="ECO:0000313" key="1">
    <source>
        <dbReference type="EMBL" id="JAD58635.1"/>
    </source>
</evidence>
<protein>
    <submittedName>
        <fullName evidence="1">Uncharacterized protein</fullName>
    </submittedName>
</protein>
<sequence>MRGRPRGEKRGK</sequence>
<proteinExistence type="predicted"/>
<reference evidence="1" key="2">
    <citation type="journal article" date="2015" name="Data Brief">
        <title>Shoot transcriptome of the giant reed, Arundo donax.</title>
        <authorList>
            <person name="Barrero R.A."/>
            <person name="Guerrero F.D."/>
            <person name="Moolhuijzen P."/>
            <person name="Goolsby J.A."/>
            <person name="Tidwell J."/>
            <person name="Bellgard S.E."/>
            <person name="Bellgard M.I."/>
        </authorList>
    </citation>
    <scope>NUCLEOTIDE SEQUENCE</scope>
    <source>
        <tissue evidence="1">Shoot tissue taken approximately 20 cm above the soil surface</tissue>
    </source>
</reference>
<dbReference type="EMBL" id="GBRH01239260">
    <property type="protein sequence ID" value="JAD58635.1"/>
    <property type="molecule type" value="Transcribed_RNA"/>
</dbReference>